<dbReference type="PIRSF" id="PIRSF000185">
    <property type="entry name" value="Glu_DH"/>
    <property type="match status" value="1"/>
</dbReference>
<evidence type="ECO:0000313" key="9">
    <source>
        <dbReference type="EMBL" id="QDG51173.1"/>
    </source>
</evidence>
<feature type="binding site" evidence="5">
    <location>
        <position position="188"/>
    </location>
    <ligand>
        <name>NAD(+)</name>
        <dbReference type="ChEBI" id="CHEBI:57540"/>
    </ligand>
</feature>
<feature type="domain" description="Glutamate/phenylalanine/leucine/valine/L-tryptophan dehydrogenase C-terminal" evidence="8">
    <location>
        <begin position="181"/>
        <end position="413"/>
    </location>
</feature>
<evidence type="ECO:0000256" key="5">
    <source>
        <dbReference type="PIRSR" id="PIRSR000185-2"/>
    </source>
</evidence>
<keyword evidence="5" id="KW-0547">Nucleotide-binding</keyword>
<dbReference type="Pfam" id="PF00208">
    <property type="entry name" value="ELFV_dehydrog"/>
    <property type="match status" value="1"/>
</dbReference>
<dbReference type="EMBL" id="CP041186">
    <property type="protein sequence ID" value="QDG51173.1"/>
    <property type="molecule type" value="Genomic_DNA"/>
</dbReference>
<dbReference type="InterPro" id="IPR036291">
    <property type="entry name" value="NAD(P)-bd_dom_sf"/>
</dbReference>
<comment type="similarity">
    <text evidence="1 3 7">Belongs to the Glu/Leu/Phe/Val dehydrogenases family.</text>
</comment>
<organism evidence="9 10">
    <name type="scientific">Persicimonas caeni</name>
    <dbReference type="NCBI Taxonomy" id="2292766"/>
    <lineage>
        <taxon>Bacteria</taxon>
        <taxon>Deltaproteobacteria</taxon>
        <taxon>Bradymonadales</taxon>
        <taxon>Bradymonadaceae</taxon>
        <taxon>Persicimonas</taxon>
    </lineage>
</organism>
<feature type="binding site" evidence="5">
    <location>
        <position position="350"/>
    </location>
    <ligand>
        <name>substrate</name>
    </ligand>
</feature>
<dbReference type="PANTHER" id="PTHR11606">
    <property type="entry name" value="GLUTAMATE DEHYDROGENASE"/>
    <property type="match status" value="1"/>
</dbReference>
<dbReference type="Pfam" id="PF02812">
    <property type="entry name" value="ELFV_dehydrog_N"/>
    <property type="match status" value="1"/>
</dbReference>
<reference evidence="9 10" key="1">
    <citation type="submission" date="2019-06" db="EMBL/GenBank/DDBJ databases">
        <title>Persicimonas caeni gen. nov., sp. nov., a predatory bacterium isolated from solar saltern.</title>
        <authorList>
            <person name="Wang S."/>
        </authorList>
    </citation>
    <scope>NUCLEOTIDE SEQUENCE [LARGE SCALE GENOMIC DNA]</scope>
    <source>
        <strain evidence="9 10">YN101</strain>
    </source>
</reference>
<dbReference type="SUPFAM" id="SSF53223">
    <property type="entry name" value="Aminoacid dehydrogenase-like, N-terminal domain"/>
    <property type="match status" value="1"/>
</dbReference>
<dbReference type="Gene3D" id="3.40.50.720">
    <property type="entry name" value="NAD(P)-binding Rossmann-like Domain"/>
    <property type="match status" value="1"/>
</dbReference>
<name>A0A4Y6PSG3_PERCE</name>
<keyword evidence="2 3" id="KW-0560">Oxidoreductase</keyword>
<dbReference type="PANTHER" id="PTHR11606:SF13">
    <property type="entry name" value="GLUTAMATE DEHYDROGENASE 1, MITOCHONDRIAL"/>
    <property type="match status" value="1"/>
</dbReference>
<gene>
    <name evidence="9" type="ORF">FIV42_10615</name>
</gene>
<dbReference type="InterPro" id="IPR006096">
    <property type="entry name" value="Glu/Leu/Phe/Val/Trp_DH_C"/>
</dbReference>
<dbReference type="SUPFAM" id="SSF51735">
    <property type="entry name" value="NAD(P)-binding Rossmann-fold domains"/>
    <property type="match status" value="1"/>
</dbReference>
<dbReference type="GO" id="GO:0006538">
    <property type="term" value="P:L-glutamate catabolic process"/>
    <property type="evidence" value="ECO:0007669"/>
    <property type="project" value="TreeGrafter"/>
</dbReference>
<feature type="active site" description="Proton donor" evidence="4">
    <location>
        <position position="104"/>
    </location>
</feature>
<dbReference type="PRINTS" id="PR00082">
    <property type="entry name" value="GLFDHDRGNASE"/>
</dbReference>
<dbReference type="InterPro" id="IPR046346">
    <property type="entry name" value="Aminoacid_DH-like_N_sf"/>
</dbReference>
<evidence type="ECO:0000256" key="6">
    <source>
        <dbReference type="PIRSR" id="PIRSR000185-3"/>
    </source>
</evidence>
<dbReference type="InterPro" id="IPR014362">
    <property type="entry name" value="Glu_DH"/>
</dbReference>
<keyword evidence="5" id="KW-0520">NAD</keyword>
<feature type="site" description="Important for catalysis" evidence="6">
    <location>
        <position position="144"/>
    </location>
</feature>
<sequence>MPHERLEDASARLDAACQHVDLSPDARRILCAPRLALEVSVPVRMDNGDLRVFEGFRVRYDDSRGPAKGGIRYHPDVDMEEVIRLAFWMTFKCALNDLPFGGAKGGVAVDASELSRCELERLSRGYISAIADVIGPRVDIPAPDVYTDATVMGWMADEFSRIKRENTPESFTGKPLALGGSKGRDTATASGARHIINAVIERDGRDPNETSVAIQGFGSAGGGLARMLAADGYKVVAVSDSKGALHHPEGLDVEQIWQKKRVERSVDAVGEAGDGEEMGNDDLLALDVDVLVPAALEDAIDEDNADTVQADMIFEVANGPITSAADDILAGNDIPIYPGILVNAGGVTVSYFEWRQNRTGERWDEDTVAERLERRILRTTHEVFDVMDDRDLPPRVAAYALALERLDEAIMAK</sequence>
<feature type="binding site" evidence="5">
    <location>
        <position position="92"/>
    </location>
    <ligand>
        <name>substrate</name>
    </ligand>
</feature>
<accession>A0A5B8Y425</accession>
<evidence type="ECO:0000259" key="8">
    <source>
        <dbReference type="SMART" id="SM00839"/>
    </source>
</evidence>
<evidence type="ECO:0000256" key="1">
    <source>
        <dbReference type="ARBA" id="ARBA00006382"/>
    </source>
</evidence>
<dbReference type="InterPro" id="IPR033922">
    <property type="entry name" value="NAD_bind_Glu_DH"/>
</dbReference>
<dbReference type="Gene3D" id="3.40.50.10860">
    <property type="entry name" value="Leucine Dehydrogenase, chain A, domain 1"/>
    <property type="match status" value="1"/>
</dbReference>
<dbReference type="GO" id="GO:0004352">
    <property type="term" value="F:glutamate dehydrogenase (NAD+) activity"/>
    <property type="evidence" value="ECO:0007669"/>
    <property type="project" value="TreeGrafter"/>
</dbReference>
<evidence type="ECO:0000256" key="2">
    <source>
        <dbReference type="ARBA" id="ARBA00023002"/>
    </source>
</evidence>
<protein>
    <recommendedName>
        <fullName evidence="3">Glutamate dehydrogenase</fullName>
    </recommendedName>
</protein>
<dbReference type="OrthoDB" id="9803297at2"/>
<evidence type="ECO:0000256" key="7">
    <source>
        <dbReference type="RuleBase" id="RU004417"/>
    </source>
</evidence>
<evidence type="ECO:0000313" key="10">
    <source>
        <dbReference type="Proteomes" id="UP000315995"/>
    </source>
</evidence>
<accession>A0A4Y6PSG3</accession>
<evidence type="ECO:0000256" key="4">
    <source>
        <dbReference type="PIRSR" id="PIRSR000185-1"/>
    </source>
</evidence>
<feature type="binding site" evidence="5">
    <location>
        <position position="68"/>
    </location>
    <ligand>
        <name>substrate</name>
    </ligand>
</feature>
<dbReference type="SMART" id="SM00839">
    <property type="entry name" value="ELFV_dehydrog"/>
    <property type="match status" value="1"/>
</dbReference>
<dbReference type="InterPro" id="IPR006097">
    <property type="entry name" value="Glu/Leu/Phe/Val/Trp_DH_dimer"/>
</dbReference>
<dbReference type="InterPro" id="IPR006095">
    <property type="entry name" value="Glu/Leu/Phe/Val/Trp_DH"/>
</dbReference>
<proteinExistence type="inferred from homology"/>
<keyword evidence="10" id="KW-1185">Reference proteome</keyword>
<dbReference type="CDD" id="cd01076">
    <property type="entry name" value="NAD_bind_1_Glu_DH"/>
    <property type="match status" value="1"/>
</dbReference>
<dbReference type="RefSeq" id="WP_141197658.1">
    <property type="nucleotide sequence ID" value="NZ_CP041186.1"/>
</dbReference>
<evidence type="ECO:0000256" key="3">
    <source>
        <dbReference type="PIRNR" id="PIRNR000185"/>
    </source>
</evidence>
<dbReference type="GO" id="GO:0000166">
    <property type="term" value="F:nucleotide binding"/>
    <property type="evidence" value="ECO:0007669"/>
    <property type="project" value="UniProtKB-KW"/>
</dbReference>
<dbReference type="AlphaFoldDB" id="A0A4Y6PSG3"/>
<dbReference type="Proteomes" id="UP000315995">
    <property type="component" value="Chromosome"/>
</dbReference>